<organism evidence="1 2">
    <name type="scientific">Catenaria anguillulae PL171</name>
    <dbReference type="NCBI Taxonomy" id="765915"/>
    <lineage>
        <taxon>Eukaryota</taxon>
        <taxon>Fungi</taxon>
        <taxon>Fungi incertae sedis</taxon>
        <taxon>Blastocladiomycota</taxon>
        <taxon>Blastocladiomycetes</taxon>
        <taxon>Blastocladiales</taxon>
        <taxon>Catenariaceae</taxon>
        <taxon>Catenaria</taxon>
    </lineage>
</organism>
<name>A0A1Y2HT50_9FUNG</name>
<comment type="caution">
    <text evidence="1">The sequence shown here is derived from an EMBL/GenBank/DDBJ whole genome shotgun (WGS) entry which is preliminary data.</text>
</comment>
<gene>
    <name evidence="1" type="ORF">BCR44DRAFT_1429930</name>
</gene>
<dbReference type="EMBL" id="MCFL01000011">
    <property type="protein sequence ID" value="ORZ37778.1"/>
    <property type="molecule type" value="Genomic_DNA"/>
</dbReference>
<dbReference type="AlphaFoldDB" id="A0A1Y2HT50"/>
<keyword evidence="2" id="KW-1185">Reference proteome</keyword>
<accession>A0A1Y2HT50</accession>
<evidence type="ECO:0000313" key="2">
    <source>
        <dbReference type="Proteomes" id="UP000193411"/>
    </source>
</evidence>
<dbReference type="Proteomes" id="UP000193411">
    <property type="component" value="Unassembled WGS sequence"/>
</dbReference>
<sequence length="478" mass="52017">MYSTPTRPLIGTAWFPHNLPPHNQRPSNAVVGGTVRNHLVYLTKCDLASTDGRWHQVCGYAYESVTADGLVVMAPNGPIVPDMQYSWLLHERDPRRSEDSSIFVPVPSRGTWVTFDLESVPNPCSAMLGHGQGTSTAWLGRACIPNGNASAYSLPTQSQNEISGSDPDVVGGGGTGADHVRGNDLLPGTIFLHRGQLEFMTSRLEPNGSTTVLSTIANGGRDVFISAKDASRSYNYVHIPRSGKNAISFSLLEMQRNQSWNQFYTRFDWMPLVAEGRDIDGCVYEPVVMCGKPYLPGYLAWCLGPSSVHLGMCFPSVSRELAFYYAPAGSGQVKVGGDEALIPTSKFLVLMSKNDDSETQAEASKSPLLSGNEWNGAVLQLFLVSTAETQEPVPVTRQQNRNLIPSFGALGRGAFTVRSGPTINDQKPLIMPPPTTASLTDTVRTEYLYMALLSSKEKHSQPFNIMMQTPVPSPRNGT</sequence>
<proteinExistence type="predicted"/>
<reference evidence="1 2" key="1">
    <citation type="submission" date="2016-07" db="EMBL/GenBank/DDBJ databases">
        <title>Pervasive Adenine N6-methylation of Active Genes in Fungi.</title>
        <authorList>
            <consortium name="DOE Joint Genome Institute"/>
            <person name="Mondo S.J."/>
            <person name="Dannebaum R.O."/>
            <person name="Kuo R.C."/>
            <person name="Labutti K."/>
            <person name="Haridas S."/>
            <person name="Kuo A."/>
            <person name="Salamov A."/>
            <person name="Ahrendt S.R."/>
            <person name="Lipzen A."/>
            <person name="Sullivan W."/>
            <person name="Andreopoulos W.B."/>
            <person name="Clum A."/>
            <person name="Lindquist E."/>
            <person name="Daum C."/>
            <person name="Ramamoorthy G.K."/>
            <person name="Gryganskyi A."/>
            <person name="Culley D."/>
            <person name="Magnuson J.K."/>
            <person name="James T.Y."/>
            <person name="O'Malley M.A."/>
            <person name="Stajich J.E."/>
            <person name="Spatafora J.W."/>
            <person name="Visel A."/>
            <person name="Grigoriev I.V."/>
        </authorList>
    </citation>
    <scope>NUCLEOTIDE SEQUENCE [LARGE SCALE GENOMIC DNA]</scope>
    <source>
        <strain evidence="1 2">PL171</strain>
    </source>
</reference>
<protein>
    <submittedName>
        <fullName evidence="1">Uncharacterized protein</fullName>
    </submittedName>
</protein>
<evidence type="ECO:0000313" key="1">
    <source>
        <dbReference type="EMBL" id="ORZ37778.1"/>
    </source>
</evidence>